<protein>
    <submittedName>
        <fullName evidence="2">Phloem protein 2-like A1</fullName>
    </submittedName>
</protein>
<proteinExistence type="predicted"/>
<dbReference type="PANTHER" id="PTHR48478:SF1">
    <property type="entry name" value="LECTIN-LIKE"/>
    <property type="match status" value="1"/>
</dbReference>
<dbReference type="PANTHER" id="PTHR48478">
    <property type="entry name" value="LECTIN-LIKE"/>
    <property type="match status" value="1"/>
</dbReference>
<gene>
    <name evidence="2" type="primary">PP2A1</name>
    <name evidence="2" type="ORF">AXF42_Ash019396</name>
</gene>
<dbReference type="AlphaFoldDB" id="A0A2I0B4T5"/>
<dbReference type="InterPro" id="IPR052147">
    <property type="entry name" value="PP2-like/Lectin"/>
</dbReference>
<keyword evidence="3" id="KW-1185">Reference proteome</keyword>
<feature type="region of interest" description="Disordered" evidence="1">
    <location>
        <begin position="1"/>
        <end position="22"/>
    </location>
</feature>
<dbReference type="InterPro" id="IPR025886">
    <property type="entry name" value="PP2-like"/>
</dbReference>
<organism evidence="2 3">
    <name type="scientific">Apostasia shenzhenica</name>
    <dbReference type="NCBI Taxonomy" id="1088818"/>
    <lineage>
        <taxon>Eukaryota</taxon>
        <taxon>Viridiplantae</taxon>
        <taxon>Streptophyta</taxon>
        <taxon>Embryophyta</taxon>
        <taxon>Tracheophyta</taxon>
        <taxon>Spermatophyta</taxon>
        <taxon>Magnoliopsida</taxon>
        <taxon>Liliopsida</taxon>
        <taxon>Asparagales</taxon>
        <taxon>Orchidaceae</taxon>
        <taxon>Apostasioideae</taxon>
        <taxon>Apostasia</taxon>
    </lineage>
</organism>
<feature type="compositionally biased region" description="Polar residues" evidence="1">
    <location>
        <begin position="1"/>
        <end position="21"/>
    </location>
</feature>
<name>A0A2I0B4T5_9ASPA</name>
<reference evidence="2 3" key="1">
    <citation type="journal article" date="2017" name="Nature">
        <title>The Apostasia genome and the evolution of orchids.</title>
        <authorList>
            <person name="Zhang G.Q."/>
            <person name="Liu K.W."/>
            <person name="Li Z."/>
            <person name="Lohaus R."/>
            <person name="Hsiao Y.Y."/>
            <person name="Niu S.C."/>
            <person name="Wang J.Y."/>
            <person name="Lin Y.C."/>
            <person name="Xu Q."/>
            <person name="Chen L.J."/>
            <person name="Yoshida K."/>
            <person name="Fujiwara S."/>
            <person name="Wang Z.W."/>
            <person name="Zhang Y.Q."/>
            <person name="Mitsuda N."/>
            <person name="Wang M."/>
            <person name="Liu G.H."/>
            <person name="Pecoraro L."/>
            <person name="Huang H.X."/>
            <person name="Xiao X.J."/>
            <person name="Lin M."/>
            <person name="Wu X.Y."/>
            <person name="Wu W.L."/>
            <person name="Chen Y.Y."/>
            <person name="Chang S.B."/>
            <person name="Sakamoto S."/>
            <person name="Ohme-Takagi M."/>
            <person name="Yagi M."/>
            <person name="Zeng S.J."/>
            <person name="Shen C.Y."/>
            <person name="Yeh C.M."/>
            <person name="Luo Y.B."/>
            <person name="Tsai W.C."/>
            <person name="Van de Peer Y."/>
            <person name="Liu Z.J."/>
        </authorList>
    </citation>
    <scope>NUCLEOTIDE SEQUENCE [LARGE SCALE GENOMIC DNA]</scope>
    <source>
        <strain evidence="3">cv. Shenzhen</strain>
        <tissue evidence="2">Stem</tissue>
    </source>
</reference>
<evidence type="ECO:0000313" key="3">
    <source>
        <dbReference type="Proteomes" id="UP000236161"/>
    </source>
</evidence>
<dbReference type="GO" id="GO:0030246">
    <property type="term" value="F:carbohydrate binding"/>
    <property type="evidence" value="ECO:0007669"/>
    <property type="project" value="InterPro"/>
</dbReference>
<dbReference type="Pfam" id="PF14299">
    <property type="entry name" value="PP2"/>
    <property type="match status" value="1"/>
</dbReference>
<dbReference type="STRING" id="1088818.A0A2I0B4T5"/>
<evidence type="ECO:0000313" key="2">
    <source>
        <dbReference type="EMBL" id="PKA62813.1"/>
    </source>
</evidence>
<dbReference type="OrthoDB" id="533833at2759"/>
<evidence type="ECO:0000256" key="1">
    <source>
        <dbReference type="SAM" id="MobiDB-lite"/>
    </source>
</evidence>
<accession>A0A2I0B4T5</accession>
<dbReference type="EMBL" id="KZ451913">
    <property type="protein sequence ID" value="PKA62813.1"/>
    <property type="molecule type" value="Genomic_DNA"/>
</dbReference>
<dbReference type="Proteomes" id="UP000236161">
    <property type="component" value="Unassembled WGS sequence"/>
</dbReference>
<sequence length="259" mass="29604">MGQNYSHRLPSMSSSDASNSIKAVEKVDKPDIQYSNSSKEKVEKQATVSLANGAKTEENLSMAVEVAKEGKENKLKKPHRYDDIIKEADKTLQGYSEEIKYWIEERTGYNCFMLFARALLITWGDDRYWSWLIMRDNSNGDIEVARLIDVCWLEVRGNFNSSYLTPGVTYEVMFIVMMEPGYGLAVPVNLKLKLPTGSIAERREVLREKPLWQWFELKVGEYMASAELSGEIIFSLEETQGGQWKRGLVIKGVIIRPKN</sequence>